<dbReference type="InterPro" id="IPR036291">
    <property type="entry name" value="NAD(P)-bd_dom_sf"/>
</dbReference>
<dbReference type="RefSeq" id="WP_257918447.1">
    <property type="nucleotide sequence ID" value="NZ_JAMXQV010000001.1"/>
</dbReference>
<dbReference type="AlphaFoldDB" id="A0A9X2SIH9"/>
<evidence type="ECO:0000259" key="1">
    <source>
        <dbReference type="Pfam" id="PF05368"/>
    </source>
</evidence>
<dbReference type="PANTHER" id="PTHR43162:SF1">
    <property type="entry name" value="PRESTALK A DIFFERENTIATION PROTEIN A"/>
    <property type="match status" value="1"/>
</dbReference>
<protein>
    <submittedName>
        <fullName evidence="2">NmrA family NAD(P)-binding protein</fullName>
    </submittedName>
</protein>
<keyword evidence="3" id="KW-1185">Reference proteome</keyword>
<accession>A0A9X2SIH9</accession>
<sequence>MADVLVLGGTGTTGSRVVAGLRDAGFAARAATRKPGEPGQVRFDWADRASHGDAVRNVSAVYIVAPIGEAEPAGLVSPFLADALAAGVRRFVLLSSSAVTADTPGLGELQRLVRAAPEWAVLKPSWFMQNFTGEHLVAQGVRDGEIVTATGDARIAFVDAGDIAAVAVRALTDPEPHNTEHVLTGPSAVSYAEAASIIAAHTGRPVRHRAVSTADFAARVAASGVPAEFAAVLAALDEDIRRGTEDRVTPAVEQLTGRPARSFTTFVEEEIR</sequence>
<dbReference type="PANTHER" id="PTHR43162">
    <property type="match status" value="1"/>
</dbReference>
<gene>
    <name evidence="2" type="ORF">M8542_03255</name>
</gene>
<evidence type="ECO:0000313" key="2">
    <source>
        <dbReference type="EMBL" id="MCR6481826.1"/>
    </source>
</evidence>
<organism evidence="2 3">
    <name type="scientific">Amycolatopsis iheyensis</name>
    <dbReference type="NCBI Taxonomy" id="2945988"/>
    <lineage>
        <taxon>Bacteria</taxon>
        <taxon>Bacillati</taxon>
        <taxon>Actinomycetota</taxon>
        <taxon>Actinomycetes</taxon>
        <taxon>Pseudonocardiales</taxon>
        <taxon>Pseudonocardiaceae</taxon>
        <taxon>Amycolatopsis</taxon>
    </lineage>
</organism>
<proteinExistence type="predicted"/>
<dbReference type="SUPFAM" id="SSF51735">
    <property type="entry name" value="NAD(P)-binding Rossmann-fold domains"/>
    <property type="match status" value="1"/>
</dbReference>
<dbReference type="Pfam" id="PF05368">
    <property type="entry name" value="NmrA"/>
    <property type="match status" value="1"/>
</dbReference>
<dbReference type="Gene3D" id="3.90.25.10">
    <property type="entry name" value="UDP-galactose 4-epimerase, domain 1"/>
    <property type="match status" value="1"/>
</dbReference>
<reference evidence="2" key="1">
    <citation type="submission" date="2022-06" db="EMBL/GenBank/DDBJ databases">
        <title>Amycolatopsis iheyaensis sp. nov., a new species of the genus Amycolatopsis isolated from soil in Iheya island, Japan.</title>
        <authorList>
            <person name="Ngamcharungchit C."/>
            <person name="Kanto H."/>
            <person name="Take A."/>
            <person name="Intra B."/>
            <person name="Matsumoto A."/>
            <person name="Panbangred W."/>
            <person name="Inahashi Y."/>
        </authorList>
    </citation>
    <scope>NUCLEOTIDE SEQUENCE</scope>
    <source>
        <strain evidence="2">OK19-0408</strain>
    </source>
</reference>
<name>A0A9X2SIH9_9PSEU</name>
<dbReference type="Proteomes" id="UP001144096">
    <property type="component" value="Unassembled WGS sequence"/>
</dbReference>
<dbReference type="EMBL" id="JAMXQV010000001">
    <property type="protein sequence ID" value="MCR6481826.1"/>
    <property type="molecule type" value="Genomic_DNA"/>
</dbReference>
<dbReference type="InterPro" id="IPR051604">
    <property type="entry name" value="Ergot_Alk_Oxidoreductase"/>
</dbReference>
<evidence type="ECO:0000313" key="3">
    <source>
        <dbReference type="Proteomes" id="UP001144096"/>
    </source>
</evidence>
<feature type="domain" description="NmrA-like" evidence="1">
    <location>
        <begin position="4"/>
        <end position="235"/>
    </location>
</feature>
<dbReference type="Gene3D" id="3.40.50.720">
    <property type="entry name" value="NAD(P)-binding Rossmann-like Domain"/>
    <property type="match status" value="1"/>
</dbReference>
<dbReference type="InterPro" id="IPR008030">
    <property type="entry name" value="NmrA-like"/>
</dbReference>
<comment type="caution">
    <text evidence="2">The sequence shown here is derived from an EMBL/GenBank/DDBJ whole genome shotgun (WGS) entry which is preliminary data.</text>
</comment>